<reference evidence="10" key="2">
    <citation type="submission" date="2014-06" db="EMBL/GenBank/DDBJ databases">
        <title>The complete genome of Blastobotrys (Arxula) adeninivorans LS3 - a yeast of biotechnological interest.</title>
        <authorList>
            <person name="Kunze G."/>
            <person name="Gaillardin C."/>
            <person name="Czernicka M."/>
            <person name="Durrens P."/>
            <person name="Martin T."/>
            <person name="Boer E."/>
            <person name="Gabaldon T."/>
            <person name="Cruz J."/>
            <person name="Talla E."/>
            <person name="Marck C."/>
            <person name="Goffeau A."/>
            <person name="Barbe V."/>
            <person name="Baret P."/>
            <person name="Baronian K."/>
            <person name="Beier S."/>
            <person name="Bleykasten C."/>
            <person name="Bode R."/>
            <person name="Casaregola S."/>
            <person name="Despons L."/>
            <person name="Fairhead C."/>
            <person name="Giersberg M."/>
            <person name="Gierski P."/>
            <person name="Hahnel U."/>
            <person name="Hartmann A."/>
            <person name="Jankowska D."/>
            <person name="Jubin C."/>
            <person name="Jung P."/>
            <person name="Lafontaine I."/>
            <person name="Leh-Louis V."/>
            <person name="Lemaire M."/>
            <person name="Marcet-Houben M."/>
            <person name="Mascher M."/>
            <person name="Morel G."/>
            <person name="Richard G.-F."/>
            <person name="Riechen J."/>
            <person name="Sacerdot C."/>
            <person name="Sarkar A."/>
            <person name="Savel G."/>
            <person name="Schacherer J."/>
            <person name="Sherman D."/>
            <person name="Straub M.-L."/>
            <person name="Stein N."/>
            <person name="Thierry A."/>
            <person name="Trautwein-Schult A."/>
            <person name="Westhof E."/>
            <person name="Worch S."/>
            <person name="Dujon B."/>
            <person name="Souciet J.-L."/>
            <person name="Wincker P."/>
            <person name="Scholz U."/>
            <person name="Neuveglise N."/>
        </authorList>
    </citation>
    <scope>NUCLEOTIDE SEQUENCE</scope>
    <source>
        <strain evidence="10">LS3</strain>
    </source>
</reference>
<dbReference type="PANTHER" id="PTHR42918:SF5">
    <property type="entry name" value="LYSINE--TRNA LIGASE, MITOCHONDRIAL"/>
    <property type="match status" value="1"/>
</dbReference>
<proteinExistence type="predicted"/>
<accession>A0A060TA79</accession>
<dbReference type="GO" id="GO:0005524">
    <property type="term" value="F:ATP binding"/>
    <property type="evidence" value="ECO:0007669"/>
    <property type="project" value="UniProtKB-KW"/>
</dbReference>
<dbReference type="Gene3D" id="2.40.50.140">
    <property type="entry name" value="Nucleic acid-binding proteins"/>
    <property type="match status" value="1"/>
</dbReference>
<dbReference type="InterPro" id="IPR004365">
    <property type="entry name" value="NA-bd_OB_tRNA"/>
</dbReference>
<reference evidence="10" key="1">
    <citation type="submission" date="2014-02" db="EMBL/GenBank/DDBJ databases">
        <authorList>
            <person name="Genoscope - CEA"/>
        </authorList>
    </citation>
    <scope>NUCLEOTIDE SEQUENCE</scope>
    <source>
        <strain evidence="10">LS3</strain>
    </source>
</reference>
<protein>
    <recommendedName>
        <fullName evidence="1 8">Lysine--tRNA ligase</fullName>
        <ecNumber evidence="1 8">6.1.1.6</ecNumber>
    </recommendedName>
    <alternativeName>
        <fullName evidence="6 8">Lysyl-tRNA synthetase</fullName>
    </alternativeName>
</protein>
<dbReference type="SUPFAM" id="SSF50249">
    <property type="entry name" value="Nucleic acid-binding proteins"/>
    <property type="match status" value="1"/>
</dbReference>
<dbReference type="InterPro" id="IPR004364">
    <property type="entry name" value="Aa-tRNA-synt_II"/>
</dbReference>
<dbReference type="PANTHER" id="PTHR42918">
    <property type="entry name" value="LYSYL-TRNA SYNTHETASE"/>
    <property type="match status" value="1"/>
</dbReference>
<dbReference type="GO" id="GO:0070154">
    <property type="term" value="P:mitochondrial lysyl-tRNA aminoacylation"/>
    <property type="evidence" value="ECO:0007669"/>
    <property type="project" value="TreeGrafter"/>
</dbReference>
<comment type="catalytic activity">
    <reaction evidence="7 8">
        <text>tRNA(Lys) + L-lysine + ATP = L-lysyl-tRNA(Lys) + AMP + diphosphate</text>
        <dbReference type="Rhea" id="RHEA:20792"/>
        <dbReference type="Rhea" id="RHEA-COMP:9696"/>
        <dbReference type="Rhea" id="RHEA-COMP:9697"/>
        <dbReference type="ChEBI" id="CHEBI:30616"/>
        <dbReference type="ChEBI" id="CHEBI:32551"/>
        <dbReference type="ChEBI" id="CHEBI:33019"/>
        <dbReference type="ChEBI" id="CHEBI:78442"/>
        <dbReference type="ChEBI" id="CHEBI:78529"/>
        <dbReference type="ChEBI" id="CHEBI:456215"/>
        <dbReference type="EC" id="6.1.1.6"/>
    </reaction>
</comment>
<dbReference type="GO" id="GO:0000049">
    <property type="term" value="F:tRNA binding"/>
    <property type="evidence" value="ECO:0007669"/>
    <property type="project" value="TreeGrafter"/>
</dbReference>
<dbReference type="PhylomeDB" id="A0A060TA79"/>
<evidence type="ECO:0000256" key="8">
    <source>
        <dbReference type="RuleBase" id="RU003748"/>
    </source>
</evidence>
<evidence type="ECO:0000256" key="6">
    <source>
        <dbReference type="ARBA" id="ARBA00030563"/>
    </source>
</evidence>
<name>A0A060TA79_BLAAD</name>
<dbReference type="PROSITE" id="PS50862">
    <property type="entry name" value="AA_TRNA_LIGASE_II"/>
    <property type="match status" value="1"/>
</dbReference>
<dbReference type="Pfam" id="PF01336">
    <property type="entry name" value="tRNA_anti-codon"/>
    <property type="match status" value="1"/>
</dbReference>
<evidence type="ECO:0000256" key="3">
    <source>
        <dbReference type="ARBA" id="ARBA00022741"/>
    </source>
</evidence>
<evidence type="ECO:0000256" key="2">
    <source>
        <dbReference type="ARBA" id="ARBA00022598"/>
    </source>
</evidence>
<dbReference type="InterPro" id="IPR012340">
    <property type="entry name" value="NA-bd_OB-fold"/>
</dbReference>
<evidence type="ECO:0000259" key="9">
    <source>
        <dbReference type="PROSITE" id="PS50862"/>
    </source>
</evidence>
<dbReference type="PRINTS" id="PR00982">
    <property type="entry name" value="TRNASYNTHLYS"/>
</dbReference>
<dbReference type="InterPro" id="IPR002313">
    <property type="entry name" value="Lys-tRNA-ligase_II"/>
</dbReference>
<dbReference type="CDD" id="cd04322">
    <property type="entry name" value="LysRS_N"/>
    <property type="match status" value="1"/>
</dbReference>
<evidence type="ECO:0000313" key="10">
    <source>
        <dbReference type="EMBL" id="CDP37873.1"/>
    </source>
</evidence>
<dbReference type="Pfam" id="PF00152">
    <property type="entry name" value="tRNA-synt_2"/>
    <property type="match status" value="1"/>
</dbReference>
<evidence type="ECO:0000256" key="5">
    <source>
        <dbReference type="ARBA" id="ARBA00023146"/>
    </source>
</evidence>
<feature type="domain" description="Aminoacyl-transfer RNA synthetases class-II family profile" evidence="9">
    <location>
        <begin position="241"/>
        <end position="570"/>
    </location>
</feature>
<sequence length="580" mass="66197">MDSLLRRKFHLPTSMISTRAVRTWALCPGPWRSTNCIRPRFKHTRHGKEELSIEEESKEFASRNRLLFESRKDHQIYPLIGDVRAGGTKLRICDFRNQFDQGAMEQNPLLSQPYTVQGRVRKIRHVSKGLVFMDLYQDQLKLQVVLNYKRMVSALGKSDLSLDDFEKYYSLLRRGDHISVTGFPFRTQSGELSVLVDRQIDLLSPALHPVPTNYTNDTNRSHNRVVDLLANPDSRSIVMARSTIMSSIRSFFTDRQFLEVQTPILSSHAGGALARPFVTHSNALDSGGKSMELSLRIAPELWLKRLIIAGFDRVFEIGQCFRNEGIDATHNPEFTSCEFYRSHTDLNQLMDITQELLRYVISQVWQRHPEFESNLDQFREYFVPGGKPFNTIDFVPYIESKTGIALPENLDQLDALTEYCSKVGVSPGEEGVEMTPSRVMDKLCGVFIEPDCIDPTFIMNHPHFMAPLAKSTVITDGNGIERELSRRCELFINGKEYVNAYEEENSPNRQRLNFAKQSPATVRDEEEPLLDDSYAEALEWGLPPTGGWGMGIDRLVMLITGAKRIERVLTFGGVKTVNYQ</sequence>
<dbReference type="InterPro" id="IPR044136">
    <property type="entry name" value="Lys-tRNA-ligase_II_N"/>
</dbReference>
<evidence type="ECO:0000256" key="1">
    <source>
        <dbReference type="ARBA" id="ARBA00013166"/>
    </source>
</evidence>
<dbReference type="EMBL" id="HG937694">
    <property type="protein sequence ID" value="CDP37873.1"/>
    <property type="molecule type" value="Genomic_DNA"/>
</dbReference>
<dbReference type="InterPro" id="IPR045864">
    <property type="entry name" value="aa-tRNA-synth_II/BPL/LPL"/>
</dbReference>
<dbReference type="GO" id="GO:0004824">
    <property type="term" value="F:lysine-tRNA ligase activity"/>
    <property type="evidence" value="ECO:0007669"/>
    <property type="project" value="UniProtKB-EC"/>
</dbReference>
<evidence type="ECO:0000256" key="4">
    <source>
        <dbReference type="ARBA" id="ARBA00022840"/>
    </source>
</evidence>
<dbReference type="Gene3D" id="3.30.930.10">
    <property type="entry name" value="Bira Bifunctional Protein, Domain 2"/>
    <property type="match status" value="1"/>
</dbReference>
<dbReference type="InterPro" id="IPR006195">
    <property type="entry name" value="aa-tRNA-synth_II"/>
</dbReference>
<gene>
    <name evidence="10" type="ORF">GNLVRS02_ARAD1D21472g</name>
</gene>
<dbReference type="SUPFAM" id="SSF55681">
    <property type="entry name" value="Class II aaRS and biotin synthetases"/>
    <property type="match status" value="1"/>
</dbReference>
<keyword evidence="5" id="KW-0030">Aminoacyl-tRNA synthetase</keyword>
<dbReference type="EC" id="6.1.1.6" evidence="1 8"/>
<dbReference type="GO" id="GO:0005739">
    <property type="term" value="C:mitochondrion"/>
    <property type="evidence" value="ECO:0007669"/>
    <property type="project" value="TreeGrafter"/>
</dbReference>
<dbReference type="AlphaFoldDB" id="A0A060TA79"/>
<dbReference type="InterPro" id="IPR018149">
    <property type="entry name" value="Lys-tRNA-synth_II_C"/>
</dbReference>
<organism evidence="10">
    <name type="scientific">Blastobotrys adeninivorans</name>
    <name type="common">Yeast</name>
    <name type="synonym">Arxula adeninivorans</name>
    <dbReference type="NCBI Taxonomy" id="409370"/>
    <lineage>
        <taxon>Eukaryota</taxon>
        <taxon>Fungi</taxon>
        <taxon>Dikarya</taxon>
        <taxon>Ascomycota</taxon>
        <taxon>Saccharomycotina</taxon>
        <taxon>Dipodascomycetes</taxon>
        <taxon>Dipodascales</taxon>
        <taxon>Trichomonascaceae</taxon>
        <taxon>Blastobotrys</taxon>
    </lineage>
</organism>
<evidence type="ECO:0000256" key="7">
    <source>
        <dbReference type="ARBA" id="ARBA00048573"/>
    </source>
</evidence>
<keyword evidence="3" id="KW-0547">Nucleotide-binding</keyword>
<keyword evidence="4" id="KW-0067">ATP-binding</keyword>
<dbReference type="NCBIfam" id="TIGR00499">
    <property type="entry name" value="lysS_bact"/>
    <property type="match status" value="1"/>
</dbReference>
<keyword evidence="2" id="KW-0436">Ligase</keyword>